<dbReference type="PROSITE" id="PS51841">
    <property type="entry name" value="LTD"/>
    <property type="match status" value="1"/>
</dbReference>
<dbReference type="KEGG" id="blac:94345360"/>
<dbReference type="Gene3D" id="2.60.40.1260">
    <property type="entry name" value="Lamin Tail domain"/>
    <property type="match status" value="1"/>
</dbReference>
<dbReference type="EMBL" id="SHOA02000014">
    <property type="protein sequence ID" value="TDH66693.1"/>
    <property type="molecule type" value="Genomic_DNA"/>
</dbReference>
<dbReference type="OrthoDB" id="102442at2759"/>
<evidence type="ECO:0000313" key="3">
    <source>
        <dbReference type="EMBL" id="TDH66693.1"/>
    </source>
</evidence>
<dbReference type="InterPro" id="IPR001322">
    <property type="entry name" value="Lamin_tail_dom"/>
</dbReference>
<reference evidence="3 4" key="1">
    <citation type="journal article" date="2021" name="Genome Biol.">
        <title>AFLAP: assembly-free linkage analysis pipeline using k-mers from genome sequencing data.</title>
        <authorList>
            <person name="Fletcher K."/>
            <person name="Zhang L."/>
            <person name="Gil J."/>
            <person name="Han R."/>
            <person name="Cavanaugh K."/>
            <person name="Michelmore R."/>
        </authorList>
    </citation>
    <scope>NUCLEOTIDE SEQUENCE [LARGE SCALE GENOMIC DNA]</scope>
    <source>
        <strain evidence="3 4">SF5</strain>
    </source>
</reference>
<feature type="domain" description="LTD" evidence="2">
    <location>
        <begin position="19"/>
        <end position="149"/>
    </location>
</feature>
<sequence>MSYSLQRRLPLASLDQQVARASMQICHKIVMQQLYLSRIDASKQWVVVSNPSDVCVDLTGFSLHCSNTNDIFYFPPKYTLLQGDEVTVWCSPGSLKLDEDYLRQPYLFWTNTTGTLRHLPFDFSTTQAYEVFLFDPLLVEVASIYVSADGNTEFRVLHCKSTHLRTVRSDIINPRFCAGCLSPPEFKKQTSWPTFKKTIFSTSSYPREIYIFSSYWGVVSNKSLLKHFLAILLVPLMESIRAVLIYFLFIMCQPLSKNERRPQLLSRIMTLVFMILTCDIIARRLLLSIKSGFLVTIANFTSIVLDQAAALGLYRSLQVVYPLLSTLFDYMLRLDLGVSCINAAAVHVRFLNARCHWHPLLKQCARLEHKYRAFFCTCGIGRALLLHLLLLLPLSSHPSRLWKFVGYLLVPLFTVASGVDFIRALAIISHMFQCIIKHFHVQVHNVPSQSSKQLQQVSKYEQDVTSQIETPSIIYSTPKKFRFRSRCR</sequence>
<keyword evidence="1" id="KW-0472">Membrane</keyword>
<dbReference type="SUPFAM" id="SSF74853">
    <property type="entry name" value="Lamin A/C globular tail domain"/>
    <property type="match status" value="1"/>
</dbReference>
<feature type="transmembrane region" description="Helical" evidence="1">
    <location>
        <begin position="373"/>
        <end position="392"/>
    </location>
</feature>
<keyword evidence="1" id="KW-0812">Transmembrane</keyword>
<evidence type="ECO:0000256" key="1">
    <source>
        <dbReference type="SAM" id="Phobius"/>
    </source>
</evidence>
<keyword evidence="1" id="KW-1133">Transmembrane helix</keyword>
<feature type="transmembrane region" description="Helical" evidence="1">
    <location>
        <begin position="334"/>
        <end position="352"/>
    </location>
</feature>
<name>A0A976FH45_BRELC</name>
<proteinExistence type="predicted"/>
<feature type="transmembrane region" description="Helical" evidence="1">
    <location>
        <begin position="228"/>
        <end position="249"/>
    </location>
</feature>
<evidence type="ECO:0000313" key="4">
    <source>
        <dbReference type="Proteomes" id="UP000294530"/>
    </source>
</evidence>
<gene>
    <name evidence="3" type="ORF">CCR75_001587</name>
</gene>
<comment type="caution">
    <text evidence="3">The sequence shown here is derived from an EMBL/GenBank/DDBJ whole genome shotgun (WGS) entry which is preliminary data.</text>
</comment>
<keyword evidence="4" id="KW-1185">Reference proteome</keyword>
<protein>
    <recommendedName>
        <fullName evidence="2">LTD domain-containing protein</fullName>
    </recommendedName>
</protein>
<dbReference type="Proteomes" id="UP000294530">
    <property type="component" value="Unassembled WGS sequence"/>
</dbReference>
<feature type="transmembrane region" description="Helical" evidence="1">
    <location>
        <begin position="404"/>
        <end position="428"/>
    </location>
</feature>
<dbReference type="InterPro" id="IPR036415">
    <property type="entry name" value="Lamin_tail_dom_sf"/>
</dbReference>
<dbReference type="GeneID" id="94345360"/>
<feature type="transmembrane region" description="Helical" evidence="1">
    <location>
        <begin position="264"/>
        <end position="282"/>
    </location>
</feature>
<organism evidence="3 4">
    <name type="scientific">Bremia lactucae</name>
    <name type="common">Lettuce downy mildew</name>
    <dbReference type="NCBI Taxonomy" id="4779"/>
    <lineage>
        <taxon>Eukaryota</taxon>
        <taxon>Sar</taxon>
        <taxon>Stramenopiles</taxon>
        <taxon>Oomycota</taxon>
        <taxon>Peronosporomycetes</taxon>
        <taxon>Peronosporales</taxon>
        <taxon>Peronosporaceae</taxon>
        <taxon>Bremia</taxon>
    </lineage>
</organism>
<accession>A0A976FH45</accession>
<dbReference type="AlphaFoldDB" id="A0A976FH45"/>
<feature type="transmembrane region" description="Helical" evidence="1">
    <location>
        <begin position="294"/>
        <end position="314"/>
    </location>
</feature>
<dbReference type="RefSeq" id="XP_067816192.1">
    <property type="nucleotide sequence ID" value="XM_067959689.1"/>
</dbReference>
<evidence type="ECO:0000259" key="2">
    <source>
        <dbReference type="PROSITE" id="PS51841"/>
    </source>
</evidence>